<keyword evidence="3" id="KW-1185">Reference proteome</keyword>
<dbReference type="RefSeq" id="WP_344008098.1">
    <property type="nucleotide sequence ID" value="NZ_BAAAMY010000006.1"/>
</dbReference>
<gene>
    <name evidence="2" type="ORF">GCM10009737_27310</name>
</gene>
<accession>A0ABN2PKF9</accession>
<evidence type="ECO:0000259" key="1">
    <source>
        <dbReference type="PROSITE" id="PS51186"/>
    </source>
</evidence>
<dbReference type="EMBL" id="BAAAMY010000006">
    <property type="protein sequence ID" value="GAA1924197.1"/>
    <property type="molecule type" value="Genomic_DNA"/>
</dbReference>
<dbReference type="PROSITE" id="PS51186">
    <property type="entry name" value="GNAT"/>
    <property type="match status" value="1"/>
</dbReference>
<protein>
    <submittedName>
        <fullName evidence="2">GNAT family protein</fullName>
    </submittedName>
</protein>
<sequence length="214" mass="23193">MLDWTPPDPLRAVPLTGRHVVLEPLRVDHAEDLHAAVAGPGTSWEFLPVAAPADVAATRALVETHLADPGMETVVVRPGGGAVAGRISWIRQVPADGCAEVAWVVLGPSVRRTTAATEAVHLLLRQAFGAGYRRVEWKCDAANAPSRRAALRLGFTAEGVFRQHKVVKGRNRDTAGFAVTDADWRVVRPAHEAWLDPANHDADGRQRTPLRVDR</sequence>
<dbReference type="InterPro" id="IPR051908">
    <property type="entry name" value="Ribosomal_N-acetyltransferase"/>
</dbReference>
<feature type="domain" description="N-acetyltransferase" evidence="1">
    <location>
        <begin position="20"/>
        <end position="173"/>
    </location>
</feature>
<dbReference type="Proteomes" id="UP001501612">
    <property type="component" value="Unassembled WGS sequence"/>
</dbReference>
<dbReference type="InterPro" id="IPR016181">
    <property type="entry name" value="Acyl_CoA_acyltransferase"/>
</dbReference>
<evidence type="ECO:0000313" key="2">
    <source>
        <dbReference type="EMBL" id="GAA1924197.1"/>
    </source>
</evidence>
<organism evidence="2 3">
    <name type="scientific">Nocardioides lentus</name>
    <dbReference type="NCBI Taxonomy" id="338077"/>
    <lineage>
        <taxon>Bacteria</taxon>
        <taxon>Bacillati</taxon>
        <taxon>Actinomycetota</taxon>
        <taxon>Actinomycetes</taxon>
        <taxon>Propionibacteriales</taxon>
        <taxon>Nocardioidaceae</taxon>
        <taxon>Nocardioides</taxon>
    </lineage>
</organism>
<reference evidence="2 3" key="1">
    <citation type="journal article" date="2019" name="Int. J. Syst. Evol. Microbiol.">
        <title>The Global Catalogue of Microorganisms (GCM) 10K type strain sequencing project: providing services to taxonomists for standard genome sequencing and annotation.</title>
        <authorList>
            <consortium name="The Broad Institute Genomics Platform"/>
            <consortium name="The Broad Institute Genome Sequencing Center for Infectious Disease"/>
            <person name="Wu L."/>
            <person name="Ma J."/>
        </authorList>
    </citation>
    <scope>NUCLEOTIDE SEQUENCE [LARGE SCALE GENOMIC DNA]</scope>
    <source>
        <strain evidence="2 3">JCM 14046</strain>
    </source>
</reference>
<dbReference type="PANTHER" id="PTHR43441:SF2">
    <property type="entry name" value="FAMILY ACETYLTRANSFERASE, PUTATIVE (AFU_ORTHOLOGUE AFUA_7G00850)-RELATED"/>
    <property type="match status" value="1"/>
</dbReference>
<dbReference type="InterPro" id="IPR000182">
    <property type="entry name" value="GNAT_dom"/>
</dbReference>
<dbReference type="Gene3D" id="3.40.630.30">
    <property type="match status" value="1"/>
</dbReference>
<comment type="caution">
    <text evidence="2">The sequence shown here is derived from an EMBL/GenBank/DDBJ whole genome shotgun (WGS) entry which is preliminary data.</text>
</comment>
<proteinExistence type="predicted"/>
<evidence type="ECO:0000313" key="3">
    <source>
        <dbReference type="Proteomes" id="UP001501612"/>
    </source>
</evidence>
<dbReference type="PANTHER" id="PTHR43441">
    <property type="entry name" value="RIBOSOMAL-PROTEIN-SERINE ACETYLTRANSFERASE"/>
    <property type="match status" value="1"/>
</dbReference>
<dbReference type="SUPFAM" id="SSF55729">
    <property type="entry name" value="Acyl-CoA N-acyltransferases (Nat)"/>
    <property type="match status" value="1"/>
</dbReference>
<dbReference type="Pfam" id="PF13302">
    <property type="entry name" value="Acetyltransf_3"/>
    <property type="match status" value="1"/>
</dbReference>
<name>A0ABN2PKF9_9ACTN</name>